<dbReference type="GO" id="GO:0005524">
    <property type="term" value="F:ATP binding"/>
    <property type="evidence" value="ECO:0007669"/>
    <property type="project" value="UniProtKB-KW"/>
</dbReference>
<evidence type="ECO:0000256" key="3">
    <source>
        <dbReference type="ARBA" id="ARBA00022801"/>
    </source>
</evidence>
<keyword evidence="4 11" id="KW-0347">Helicase</keyword>
<accession>A0A2S6H8D3</accession>
<dbReference type="Pfam" id="PF23234">
    <property type="entry name" value="WHD_4th_Lhr"/>
    <property type="match status" value="1"/>
</dbReference>
<dbReference type="InterPro" id="IPR011545">
    <property type="entry name" value="DEAD/DEAH_box_helicase_dom"/>
</dbReference>
<feature type="domain" description="Helicase ATP-binding" evidence="9">
    <location>
        <begin position="29"/>
        <end position="223"/>
    </location>
</feature>
<comment type="caution">
    <text evidence="11">The sequence shown here is derived from an EMBL/GenBank/DDBJ whole genome shotgun (WGS) entry which is preliminary data.</text>
</comment>
<name>A0A2S6H8D3_9GAMM</name>
<keyword evidence="5" id="KW-0067">ATP-binding</keyword>
<protein>
    <submittedName>
        <fullName evidence="11">Lhr family ATP dependent helicase</fullName>
    </submittedName>
</protein>
<keyword evidence="6" id="KW-0238">DNA-binding</keyword>
<dbReference type="OrthoDB" id="9815222at2"/>
<dbReference type="InterPro" id="IPR013701">
    <property type="entry name" value="Lhr-like_DEAD/DEAH_assoc"/>
</dbReference>
<evidence type="ECO:0000256" key="4">
    <source>
        <dbReference type="ARBA" id="ARBA00022806"/>
    </source>
</evidence>
<keyword evidence="3" id="KW-0378">Hydrolase</keyword>
<reference evidence="11 12" key="1">
    <citation type="submission" date="2018-02" db="EMBL/GenBank/DDBJ databases">
        <title>Subsurface microbial communities from deep shales in Ohio and West Virginia, USA.</title>
        <authorList>
            <person name="Wrighton K."/>
        </authorList>
    </citation>
    <scope>NUCLEOTIDE SEQUENCE [LARGE SCALE GENOMIC DNA]</scope>
    <source>
        <strain evidence="11 12">OWC-G53F</strain>
    </source>
</reference>
<sequence>MPLTSFHPTVAQWFNTHFDAPSDVQRQAWPVIRAGESTLIAAPTGSGKTLAAFLAAIDQLVQQGLESPLPDETRILYISPLKALSNDIHKNLELPLNGIRLALLESGLPDVAIRAQTRTGDTSTAERAAMKRQPPHILVTTPESLYILLTSDSGREMLSPVRSVIVDEIHALAGNKRGAHLSLSLERLTQLTATPPVRIGLSATQKPVELMAHFLTGTQTTQCTIIDTGHKRQRDLQIEVTGSPLEAVMAAEVWGEIYNRLEQLIEQHRTTLIFVNTRRLAERVAAALAERLGEEFVTSHHGSLAKEHRLAAEQRLKQGTLKALVATASLELGIDIGEVDLVCQLASPHAISTFLQRVGRSGHSLGATPKGRLFPLSRDDLVECTAMMAAIQRDELDHISIPEHPLDVLAQQIVAEIAGREWHENDLYQAFSAAWPYRELTHEQFIDVVKMLSDGFHTRRGRRGAYLHRDAVHGMLRPRKGARLTALINGGAIPDQFDYDVILQPEGIFVGTLNEDFAFESLPGDIFQLGNSSYRMLKIEQGRVYVEDAHGQPPNIPFWIGEAPGRSDELSLAVSDLRATVDAKLEQGEDEAYRYLKENLLLPHAAAEQLAQYLAAAKAALTVLPTQQKIVFERFFDETGDMHFVIHSAYGSRINRAWGLALRKRFCRRFNFELQAAAGEDTIVLSLGPTHSFPLDEPAQYLKAATVKDILIQALLAAPMFPSRWRWVANTALAVPRNRAGKKVPAYFQRNDAEDLIALVFPDQLACQENIAGNREIPDHPLVNQTLSDCLHELMDIDGLERLLTGIEQGTITVIARDLASPSPLALEILNARPYAFLDDAPAEERRTLAVQQRRFMDPQSAADIGRLNPEAVERVRIEAWPEAHTPDELHDALVVLGFLTETEGARGPLSDLHDNLAHGWPSLMESLQKSKRATVMTLADDTRLWIAAERLEVLQLLFPKAVIHPFIAPVAAGEASDRDSAATEIIRSRLEGLGPVTAAQLADPLALDIAAIDRALIALQQEGFVIQGRFTQENTATEWCERGLLARIHRYTLKQLRTEIEPVAPADFMRFLFRWHGLDDPGEGEATLQQRLLQLEGLCLPAVSWEADILPARMRFYLSSDLDKLCGSGKITWLRLQAPSGTALNKRKNPAGKSTSISFISRPNLPHWRAYAPLPANEALELSGKGQKVYDALKQWGASFFEDLLAETGLLKSQLEEALAELAAWGLVTADSFQGLRTLITPQKIQQRRSKKYPHHDPFAASGRWSLNRSNQPVETDRYQHCEHIARVLLRRYGIIFRKLLDQEDILPPWRELLYVFRHMEARGELRGGRFVQGFAGEQYALPEAVSALREIRKQTGQGDLIAISAADPLNLTGLVTPGQRVPGQPGQRILYRDGIPIAHSAQDKISFLVRVEPQDEWRIKNALLRKPSLTAYQHMARPPV</sequence>
<dbReference type="Pfam" id="PF23235">
    <property type="entry name" value="WHD_3rd_Lhr"/>
    <property type="match status" value="1"/>
</dbReference>
<evidence type="ECO:0000259" key="10">
    <source>
        <dbReference type="PROSITE" id="PS51194"/>
    </source>
</evidence>
<evidence type="ECO:0000256" key="5">
    <source>
        <dbReference type="ARBA" id="ARBA00022840"/>
    </source>
</evidence>
<dbReference type="InterPro" id="IPR014001">
    <property type="entry name" value="Helicase_ATP-bd"/>
</dbReference>
<dbReference type="GO" id="GO:0006281">
    <property type="term" value="P:DNA repair"/>
    <property type="evidence" value="ECO:0007669"/>
    <property type="project" value="UniProtKB-KW"/>
</dbReference>
<dbReference type="GO" id="GO:0003677">
    <property type="term" value="F:DNA binding"/>
    <property type="evidence" value="ECO:0007669"/>
    <property type="project" value="UniProtKB-KW"/>
</dbReference>
<dbReference type="GO" id="GO:0016887">
    <property type="term" value="F:ATP hydrolysis activity"/>
    <property type="evidence" value="ECO:0007669"/>
    <property type="project" value="TreeGrafter"/>
</dbReference>
<dbReference type="PROSITE" id="PS51194">
    <property type="entry name" value="HELICASE_CTER"/>
    <property type="match status" value="1"/>
</dbReference>
<dbReference type="EMBL" id="PTIY01000001">
    <property type="protein sequence ID" value="PPK73749.1"/>
    <property type="molecule type" value="Genomic_DNA"/>
</dbReference>
<evidence type="ECO:0000256" key="8">
    <source>
        <dbReference type="ARBA" id="ARBA00023235"/>
    </source>
</evidence>
<organism evidence="11 12">
    <name type="scientific">Methylobacter tundripaludum</name>
    <dbReference type="NCBI Taxonomy" id="173365"/>
    <lineage>
        <taxon>Bacteria</taxon>
        <taxon>Pseudomonadati</taxon>
        <taxon>Pseudomonadota</taxon>
        <taxon>Gammaproteobacteria</taxon>
        <taxon>Methylococcales</taxon>
        <taxon>Methylococcaceae</taxon>
        <taxon>Methylobacter</taxon>
    </lineage>
</organism>
<proteinExistence type="predicted"/>
<evidence type="ECO:0000313" key="12">
    <source>
        <dbReference type="Proteomes" id="UP000238071"/>
    </source>
</evidence>
<keyword evidence="7" id="KW-0234">DNA repair</keyword>
<dbReference type="Pfam" id="PF19306">
    <property type="entry name" value="WHD_Lhr"/>
    <property type="match status" value="1"/>
</dbReference>
<evidence type="ECO:0000256" key="1">
    <source>
        <dbReference type="ARBA" id="ARBA00022741"/>
    </source>
</evidence>
<gene>
    <name evidence="11" type="ORF">B0F88_101280</name>
</gene>
<keyword evidence="1" id="KW-0547">Nucleotide-binding</keyword>
<dbReference type="Pfam" id="PF08494">
    <property type="entry name" value="DEAD_assoc"/>
    <property type="match status" value="1"/>
</dbReference>
<dbReference type="PANTHER" id="PTHR47962:SF5">
    <property type="entry name" value="ATP-DEPENDENT HELICASE LHR-RELATED"/>
    <property type="match status" value="1"/>
</dbReference>
<evidence type="ECO:0000256" key="7">
    <source>
        <dbReference type="ARBA" id="ARBA00023204"/>
    </source>
</evidence>
<dbReference type="SMART" id="SM00490">
    <property type="entry name" value="HELICc"/>
    <property type="match status" value="1"/>
</dbReference>
<dbReference type="Pfam" id="PF00271">
    <property type="entry name" value="Helicase_C"/>
    <property type="match status" value="1"/>
</dbReference>
<dbReference type="PROSITE" id="PS51192">
    <property type="entry name" value="HELICASE_ATP_BIND_1"/>
    <property type="match status" value="1"/>
</dbReference>
<dbReference type="InterPro" id="IPR055367">
    <property type="entry name" value="WH4_Lhr"/>
</dbReference>
<dbReference type="CDD" id="cd18796">
    <property type="entry name" value="SF2_C_LHR"/>
    <property type="match status" value="1"/>
</dbReference>
<dbReference type="GO" id="GO:0004386">
    <property type="term" value="F:helicase activity"/>
    <property type="evidence" value="ECO:0007669"/>
    <property type="project" value="UniProtKB-KW"/>
</dbReference>
<dbReference type="InterPro" id="IPR052511">
    <property type="entry name" value="ATP-dep_Helicase"/>
</dbReference>
<keyword evidence="2" id="KW-0227">DNA damage</keyword>
<dbReference type="Proteomes" id="UP000238071">
    <property type="component" value="Unassembled WGS sequence"/>
</dbReference>
<dbReference type="Gene3D" id="3.40.50.300">
    <property type="entry name" value="P-loop containing nucleotide triphosphate hydrolases"/>
    <property type="match status" value="2"/>
</dbReference>
<evidence type="ECO:0000256" key="6">
    <source>
        <dbReference type="ARBA" id="ARBA00023125"/>
    </source>
</evidence>
<evidence type="ECO:0000313" key="11">
    <source>
        <dbReference type="EMBL" id="PPK73749.1"/>
    </source>
</evidence>
<dbReference type="Pfam" id="PF00270">
    <property type="entry name" value="DEAD"/>
    <property type="match status" value="1"/>
</dbReference>
<dbReference type="RefSeq" id="WP_104422136.1">
    <property type="nucleotide sequence ID" value="NZ_PTIY01000001.1"/>
</dbReference>
<dbReference type="SUPFAM" id="SSF52540">
    <property type="entry name" value="P-loop containing nucleoside triphosphate hydrolases"/>
    <property type="match status" value="1"/>
</dbReference>
<dbReference type="PANTHER" id="PTHR47962">
    <property type="entry name" value="ATP-DEPENDENT HELICASE LHR-RELATED-RELATED"/>
    <property type="match status" value="1"/>
</dbReference>
<feature type="domain" description="Helicase C-terminal" evidence="10">
    <location>
        <begin position="260"/>
        <end position="412"/>
    </location>
</feature>
<dbReference type="SMART" id="SM00487">
    <property type="entry name" value="DEXDc"/>
    <property type="match status" value="1"/>
</dbReference>
<dbReference type="CDD" id="cd17922">
    <property type="entry name" value="DEXHc_LHR-like"/>
    <property type="match status" value="1"/>
</dbReference>
<dbReference type="InterPro" id="IPR055368">
    <property type="entry name" value="WH3_Lhr"/>
</dbReference>
<evidence type="ECO:0000259" key="9">
    <source>
        <dbReference type="PROSITE" id="PS51192"/>
    </source>
</evidence>
<keyword evidence="8" id="KW-0413">Isomerase</keyword>
<keyword evidence="12" id="KW-1185">Reference proteome</keyword>
<evidence type="ECO:0000256" key="2">
    <source>
        <dbReference type="ARBA" id="ARBA00022763"/>
    </source>
</evidence>
<dbReference type="InterPro" id="IPR027417">
    <property type="entry name" value="P-loop_NTPase"/>
</dbReference>
<dbReference type="InterPro" id="IPR045628">
    <property type="entry name" value="Lhr_WH_dom"/>
</dbReference>
<dbReference type="InterPro" id="IPR001650">
    <property type="entry name" value="Helicase_C-like"/>
</dbReference>